<feature type="region of interest" description="Disordered" evidence="2">
    <location>
        <begin position="217"/>
        <end position="237"/>
    </location>
</feature>
<evidence type="ECO:0000256" key="1">
    <source>
        <dbReference type="ARBA" id="ARBA00022737"/>
    </source>
</evidence>
<dbReference type="PROSITE" id="PS50004">
    <property type="entry name" value="C2"/>
    <property type="match status" value="1"/>
</dbReference>
<dbReference type="GO" id="GO:0030276">
    <property type="term" value="F:clathrin binding"/>
    <property type="evidence" value="ECO:0007669"/>
    <property type="project" value="TreeGrafter"/>
</dbReference>
<dbReference type="Gene3D" id="2.60.40.150">
    <property type="entry name" value="C2 domain"/>
    <property type="match status" value="1"/>
</dbReference>
<dbReference type="GO" id="GO:0001786">
    <property type="term" value="F:phosphatidylserine binding"/>
    <property type="evidence" value="ECO:0007669"/>
    <property type="project" value="TreeGrafter"/>
</dbReference>
<dbReference type="PRINTS" id="PR00360">
    <property type="entry name" value="C2DOMAIN"/>
</dbReference>
<dbReference type="AlphaFoldDB" id="A0A7R8VRB2"/>
<dbReference type="SMART" id="SM00239">
    <property type="entry name" value="C2"/>
    <property type="match status" value="1"/>
</dbReference>
<dbReference type="GO" id="GO:0005544">
    <property type="term" value="F:calcium-dependent phospholipid binding"/>
    <property type="evidence" value="ECO:0007669"/>
    <property type="project" value="TreeGrafter"/>
</dbReference>
<dbReference type="EMBL" id="OA568448">
    <property type="protein sequence ID" value="CAD7201533.1"/>
    <property type="molecule type" value="Genomic_DNA"/>
</dbReference>
<evidence type="ECO:0000259" key="3">
    <source>
        <dbReference type="PROSITE" id="PS50004"/>
    </source>
</evidence>
<sequence>MSAGEGGGGLGPAGCWITHKGLETWARMAKERSFLKGGGPQQDHHTHAQEFNVAKEQHTVQPVRTVASHAVNSEMMRTPHDSSPVLTHQSRSYPGGQPRLARTPSVSSQGSLDSGSHRGSSPQIRTFAPDGRGVHQELGGATGGVSRSPSPGSSCHRAASLDIRCSSPCGSMGEMRTSSPSQSSLASLCNSPVPPGSPRGAAIGRCLSPLLIPPAATRSLMSDPTGPPASPLGALQPDLYQRRDGPLFLTSRRSGSTFGRLHLRLSYDFDRSDLHVHLIEAHNLTGSDQGGFNDPYVRLSLSSPVDNRKRQTAIHRNDPNPFFDEHFKFPVSHEDLQDKSLILQVFDYDRFSRNDVVGEVTISMEELDVSSNVEIWGEITKNKKITWDQISRARRGLSDMCGTLLGLSQTLGSKRIGGTRKLFLERP</sequence>
<organism evidence="4">
    <name type="scientific">Timema douglasi</name>
    <name type="common">Walking stick</name>
    <dbReference type="NCBI Taxonomy" id="61478"/>
    <lineage>
        <taxon>Eukaryota</taxon>
        <taxon>Metazoa</taxon>
        <taxon>Ecdysozoa</taxon>
        <taxon>Arthropoda</taxon>
        <taxon>Hexapoda</taxon>
        <taxon>Insecta</taxon>
        <taxon>Pterygota</taxon>
        <taxon>Neoptera</taxon>
        <taxon>Polyneoptera</taxon>
        <taxon>Phasmatodea</taxon>
        <taxon>Timematodea</taxon>
        <taxon>Timematoidea</taxon>
        <taxon>Timematidae</taxon>
        <taxon>Timema</taxon>
    </lineage>
</organism>
<keyword evidence="1" id="KW-0677">Repeat</keyword>
<dbReference type="PANTHER" id="PTHR10024:SF378">
    <property type="entry name" value="SYNAPTOTAGMIN BETA, ISOFORM D"/>
    <property type="match status" value="1"/>
</dbReference>
<dbReference type="InterPro" id="IPR035892">
    <property type="entry name" value="C2_domain_sf"/>
</dbReference>
<reference evidence="4" key="1">
    <citation type="submission" date="2020-11" db="EMBL/GenBank/DDBJ databases">
        <authorList>
            <person name="Tran Van P."/>
        </authorList>
    </citation>
    <scope>NUCLEOTIDE SEQUENCE</scope>
</reference>
<dbReference type="PRINTS" id="PR00399">
    <property type="entry name" value="SYNAPTOTAGMN"/>
</dbReference>
<evidence type="ECO:0000313" key="4">
    <source>
        <dbReference type="EMBL" id="CAD7201533.1"/>
    </source>
</evidence>
<dbReference type="GO" id="GO:0000149">
    <property type="term" value="F:SNARE binding"/>
    <property type="evidence" value="ECO:0007669"/>
    <property type="project" value="TreeGrafter"/>
</dbReference>
<dbReference type="GO" id="GO:0070382">
    <property type="term" value="C:exocytic vesicle"/>
    <property type="evidence" value="ECO:0007669"/>
    <property type="project" value="TreeGrafter"/>
</dbReference>
<protein>
    <recommendedName>
        <fullName evidence="3">C2 domain-containing protein</fullName>
    </recommendedName>
</protein>
<feature type="region of interest" description="Disordered" evidence="2">
    <location>
        <begin position="75"/>
        <end position="157"/>
    </location>
</feature>
<dbReference type="PANTHER" id="PTHR10024">
    <property type="entry name" value="SYNAPTOTAGMIN"/>
    <property type="match status" value="1"/>
</dbReference>
<dbReference type="FunFam" id="2.60.40.150:FF:000179">
    <property type="entry name" value="synaptotagmin-5 isoform X2"/>
    <property type="match status" value="1"/>
</dbReference>
<name>A0A7R8VRB2_TIMDO</name>
<dbReference type="Pfam" id="PF00168">
    <property type="entry name" value="C2"/>
    <property type="match status" value="1"/>
</dbReference>
<gene>
    <name evidence="4" type="ORF">TDIB3V08_LOCUS7730</name>
</gene>
<evidence type="ECO:0000256" key="2">
    <source>
        <dbReference type="SAM" id="MobiDB-lite"/>
    </source>
</evidence>
<feature type="compositionally biased region" description="Low complexity" evidence="2">
    <location>
        <begin position="178"/>
        <end position="191"/>
    </location>
</feature>
<dbReference type="GO" id="GO:0005886">
    <property type="term" value="C:plasma membrane"/>
    <property type="evidence" value="ECO:0007669"/>
    <property type="project" value="TreeGrafter"/>
</dbReference>
<dbReference type="GO" id="GO:0005509">
    <property type="term" value="F:calcium ion binding"/>
    <property type="evidence" value="ECO:0007669"/>
    <property type="project" value="TreeGrafter"/>
</dbReference>
<dbReference type="GO" id="GO:0017156">
    <property type="term" value="P:calcium-ion regulated exocytosis"/>
    <property type="evidence" value="ECO:0007669"/>
    <property type="project" value="TreeGrafter"/>
</dbReference>
<feature type="compositionally biased region" description="Low complexity" evidence="2">
    <location>
        <begin position="105"/>
        <end position="114"/>
    </location>
</feature>
<dbReference type="InterPro" id="IPR000008">
    <property type="entry name" value="C2_dom"/>
</dbReference>
<accession>A0A7R8VRB2</accession>
<feature type="domain" description="C2" evidence="3">
    <location>
        <begin position="257"/>
        <end position="377"/>
    </location>
</feature>
<feature type="region of interest" description="Disordered" evidence="2">
    <location>
        <begin position="171"/>
        <end position="194"/>
    </location>
</feature>
<feature type="compositionally biased region" description="Low complexity" evidence="2">
    <location>
        <begin position="144"/>
        <end position="154"/>
    </location>
</feature>
<dbReference type="InterPro" id="IPR001565">
    <property type="entry name" value="Synaptotagmin"/>
</dbReference>
<dbReference type="SUPFAM" id="SSF49562">
    <property type="entry name" value="C2 domain (Calcium/lipid-binding domain, CaLB)"/>
    <property type="match status" value="1"/>
</dbReference>
<proteinExistence type="predicted"/>